<accession>A0A0M7A6R2</accession>
<dbReference type="GO" id="GO:0006749">
    <property type="term" value="P:glutathione metabolic process"/>
    <property type="evidence" value="ECO:0007669"/>
    <property type="project" value="TreeGrafter"/>
</dbReference>
<dbReference type="Pfam" id="PF01968">
    <property type="entry name" value="Hydantoinase_A"/>
    <property type="match status" value="1"/>
</dbReference>
<dbReference type="OrthoDB" id="9814788at2"/>
<evidence type="ECO:0000313" key="4">
    <source>
        <dbReference type="Proteomes" id="UP000053235"/>
    </source>
</evidence>
<dbReference type="EMBL" id="CXWD01000008">
    <property type="protein sequence ID" value="CTQ70152.1"/>
    <property type="molecule type" value="Genomic_DNA"/>
</dbReference>
<dbReference type="Proteomes" id="UP000053235">
    <property type="component" value="Unassembled WGS sequence"/>
</dbReference>
<organism evidence="3 4">
    <name type="scientific">Roseibium alexandrii</name>
    <dbReference type="NCBI Taxonomy" id="388408"/>
    <lineage>
        <taxon>Bacteria</taxon>
        <taxon>Pseudomonadati</taxon>
        <taxon>Pseudomonadota</taxon>
        <taxon>Alphaproteobacteria</taxon>
        <taxon>Hyphomicrobiales</taxon>
        <taxon>Stappiaceae</taxon>
        <taxon>Roseibium</taxon>
    </lineage>
</organism>
<evidence type="ECO:0000259" key="2">
    <source>
        <dbReference type="Pfam" id="PF05378"/>
    </source>
</evidence>
<dbReference type="InterPro" id="IPR008040">
    <property type="entry name" value="Hydant_A_N"/>
</dbReference>
<protein>
    <submittedName>
        <fullName evidence="3">Acetophenone carboxylase gamma subunit</fullName>
        <ecNumber evidence="3">6.4.1.8</ecNumber>
    </submittedName>
</protein>
<dbReference type="Pfam" id="PF05378">
    <property type="entry name" value="Hydant_A_N"/>
    <property type="match status" value="1"/>
</dbReference>
<evidence type="ECO:0000259" key="1">
    <source>
        <dbReference type="Pfam" id="PF01968"/>
    </source>
</evidence>
<dbReference type="PANTHER" id="PTHR11365:SF2">
    <property type="entry name" value="5-OXOPROLINASE"/>
    <property type="match status" value="1"/>
</dbReference>
<dbReference type="GO" id="GO:0005829">
    <property type="term" value="C:cytosol"/>
    <property type="evidence" value="ECO:0007669"/>
    <property type="project" value="TreeGrafter"/>
</dbReference>
<dbReference type="Gene3D" id="3.30.420.40">
    <property type="match status" value="1"/>
</dbReference>
<dbReference type="GO" id="GO:0017168">
    <property type="term" value="F:5-oxoprolinase (ATP-hydrolyzing) activity"/>
    <property type="evidence" value="ECO:0007669"/>
    <property type="project" value="TreeGrafter"/>
</dbReference>
<name>A0A0M7A6R2_9HYPH</name>
<gene>
    <name evidence="3" type="primary">apc3_1</name>
    <name evidence="3" type="ORF">LAX5112_02382</name>
</gene>
<evidence type="ECO:0000313" key="3">
    <source>
        <dbReference type="EMBL" id="CTQ70152.1"/>
    </source>
</evidence>
<keyword evidence="4" id="KW-1185">Reference proteome</keyword>
<dbReference type="EC" id="6.4.1.8" evidence="3"/>
<sequence length="668" mass="70662">MTYSLGVDTGGTYTDAVILRGEERVIASAKALTTRHDLAVGIGEAVRSVLVQAEIDPAEIELASLSTTLATNALVEDQGARVALIAIGFDAKDLEQAGLSAALKDDPVLLLRGGHNHAGSEAAPFDEEALTTFLQGLDPGVTALAVAARFATRNPVHENAAAQKIAEIAGRPVTMSHTLSAKLNGPKRALTALLNARLVGMIDRLIGRAQDALVQIGIHAPLMVVRGDGALMSAADALARPIETILSGPAASVVGAHWLTRVDTALVSDIGGTTTDIALIRNGRPAIDPDGAQVGSFRTMVEAVAMRTIGLGGDSRVHFLDTGLTGGLHLGPKRLLPVSLIAHLAPEKVVPVLEQQERSDLPSEHDGRFVRYVGGAMAGQDLNARESELMERIGDDIHPVSTIIRNRMENATLGRLIDRGMVQVSGVTPSDAAHVLGLLDAWDEGAARLALKKLARRRRGDGRVLAPSADAMAQMIIDQLTQQTVDALLEVAFREEGGRFQDNPRTLARHELLQAGLSGHAGFIDLQARLNVEVVGLGASAPTYYPEVGRRLRCPMLLSEHAGVANAIGAVVGRITLRRSGTVTSPADGRYRVHLETGPEDFSETGAALDRLETVLREEAEKAAKDAGAVGIQVSAKRDVRSVEIESRPMFIEAEIVVEASGRPRVAV</sequence>
<dbReference type="InterPro" id="IPR045079">
    <property type="entry name" value="Oxoprolinase-like"/>
</dbReference>
<dbReference type="PANTHER" id="PTHR11365">
    <property type="entry name" value="5-OXOPROLINASE RELATED"/>
    <property type="match status" value="1"/>
</dbReference>
<dbReference type="RefSeq" id="WP_144432129.1">
    <property type="nucleotide sequence ID" value="NZ_CXWD01000008.1"/>
</dbReference>
<dbReference type="InterPro" id="IPR002821">
    <property type="entry name" value="Hydantoinase_A"/>
</dbReference>
<keyword evidence="3" id="KW-0436">Ligase</keyword>
<dbReference type="AlphaFoldDB" id="A0A0M7A6R2"/>
<dbReference type="SUPFAM" id="SSF53067">
    <property type="entry name" value="Actin-like ATPase domain"/>
    <property type="match status" value="2"/>
</dbReference>
<dbReference type="STRING" id="388408.LAX5112_02382"/>
<feature type="domain" description="Hydantoinase A/oxoprolinase" evidence="1">
    <location>
        <begin position="188"/>
        <end position="320"/>
    </location>
</feature>
<dbReference type="GO" id="GO:0016874">
    <property type="term" value="F:ligase activity"/>
    <property type="evidence" value="ECO:0007669"/>
    <property type="project" value="UniProtKB-KW"/>
</dbReference>
<feature type="domain" description="Hydantoinase/oxoprolinase N-terminal" evidence="2">
    <location>
        <begin position="5"/>
        <end position="167"/>
    </location>
</feature>
<proteinExistence type="predicted"/>
<reference evidence="4" key="1">
    <citation type="submission" date="2015-07" db="EMBL/GenBank/DDBJ databases">
        <authorList>
            <person name="Rodrigo-Torres Lidia"/>
            <person name="Arahal R.David."/>
        </authorList>
    </citation>
    <scope>NUCLEOTIDE SEQUENCE [LARGE SCALE GENOMIC DNA]</scope>
    <source>
        <strain evidence="4">CECT 5112</strain>
    </source>
</reference>
<dbReference type="InterPro" id="IPR043129">
    <property type="entry name" value="ATPase_NBD"/>
</dbReference>